<reference evidence="7 8" key="2">
    <citation type="submission" date="2018-11" db="EMBL/GenBank/DDBJ databases">
        <authorList>
            <consortium name="Pathogen Informatics"/>
        </authorList>
    </citation>
    <scope>NUCLEOTIDE SEQUENCE [LARGE SCALE GENOMIC DNA]</scope>
</reference>
<dbReference type="AlphaFoldDB" id="A0A183ILY4"/>
<proteinExistence type="inferred from homology"/>
<dbReference type="Pfam" id="PF11221">
    <property type="entry name" value="Med21"/>
    <property type="match status" value="1"/>
</dbReference>
<evidence type="ECO:0000256" key="2">
    <source>
        <dbReference type="ARBA" id="ARBA00023015"/>
    </source>
</evidence>
<dbReference type="Proteomes" id="UP000270296">
    <property type="component" value="Unassembled WGS sequence"/>
</dbReference>
<evidence type="ECO:0000256" key="5">
    <source>
        <dbReference type="ARBA" id="ARBA00023242"/>
    </source>
</evidence>
<protein>
    <recommendedName>
        <fullName evidence="6">Mediator of RNA polymerase II transcription subunit 21</fullName>
    </recommendedName>
</protein>
<evidence type="ECO:0000313" key="9">
    <source>
        <dbReference type="WBParaSite" id="SBAD_0000482501-mRNA-1"/>
    </source>
</evidence>
<evidence type="ECO:0000313" key="8">
    <source>
        <dbReference type="Proteomes" id="UP000270296"/>
    </source>
</evidence>
<dbReference type="GO" id="GO:0006357">
    <property type="term" value="P:regulation of transcription by RNA polymerase II"/>
    <property type="evidence" value="ECO:0007669"/>
    <property type="project" value="TreeGrafter"/>
</dbReference>
<accession>A0A183ILY4</accession>
<dbReference type="GO" id="GO:0003712">
    <property type="term" value="F:transcription coregulator activity"/>
    <property type="evidence" value="ECO:0007669"/>
    <property type="project" value="TreeGrafter"/>
</dbReference>
<reference evidence="9" key="1">
    <citation type="submission" date="2016-06" db="UniProtKB">
        <authorList>
            <consortium name="WormBaseParasite"/>
        </authorList>
    </citation>
    <scope>IDENTIFICATION</scope>
</reference>
<gene>
    <name evidence="7" type="ORF">SBAD_LOCUS4630</name>
</gene>
<comment type="subcellular location">
    <subcellularLocation>
        <location evidence="1 6">Nucleus</location>
    </subcellularLocation>
</comment>
<comment type="function">
    <text evidence="6">Component of the Mediator complex, a coactivator involved in the regulated transcription of nearly all RNA polymerase II-dependent genes. Mediator functions as a bridge to convey information from gene-specific regulatory proteins to the basal RNA polymerase II transcription machinery. Mediator is recruited to promoters by direct interactions with regulatory proteins and serves as a scaffold for the assembly of a functional preinitiation complex with RNA polymerase II and the general transcription factors.</text>
</comment>
<dbReference type="GO" id="GO:0016592">
    <property type="term" value="C:mediator complex"/>
    <property type="evidence" value="ECO:0007669"/>
    <property type="project" value="UniProtKB-UniRule"/>
</dbReference>
<comment type="subunit">
    <text evidence="6">Component of the Mediator complex.</text>
</comment>
<dbReference type="InterPro" id="IPR037212">
    <property type="entry name" value="Med7/Med21-like"/>
</dbReference>
<dbReference type="PANTHER" id="PTHR13381:SF0">
    <property type="entry name" value="MEDIATOR OF RNA POLYMERASE II TRANSCRIPTION SUBUNIT 21"/>
    <property type="match status" value="1"/>
</dbReference>
<comment type="similarity">
    <text evidence="6">Belongs to the Mediator complex subunit 21 family.</text>
</comment>
<keyword evidence="2 6" id="KW-0805">Transcription regulation</keyword>
<evidence type="ECO:0000256" key="1">
    <source>
        <dbReference type="ARBA" id="ARBA00004123"/>
    </source>
</evidence>
<dbReference type="WBParaSite" id="SBAD_0000482501-mRNA-1">
    <property type="protein sequence ID" value="SBAD_0000482501-mRNA-1"/>
    <property type="gene ID" value="SBAD_0000482501"/>
</dbReference>
<dbReference type="InterPro" id="IPR021384">
    <property type="entry name" value="Mediator_Med21"/>
</dbReference>
<keyword evidence="4 6" id="KW-0804">Transcription</keyword>
<dbReference type="OrthoDB" id="526653at2759"/>
<sequence>MADLLTHQMCNSIGVLQQVAPPCGLDGTDVMGLEQEENARNFAKLIAKIAKDIDTLIDSLPNDDSSSNVDNEEFTRLEESNQKAAREFEAVVEKGQILLDRIQDALADISKVSYAVSQIHTI</sequence>
<dbReference type="EMBL" id="UZAM01008446">
    <property type="protein sequence ID" value="VDP05002.1"/>
    <property type="molecule type" value="Genomic_DNA"/>
</dbReference>
<evidence type="ECO:0000256" key="6">
    <source>
        <dbReference type="RuleBase" id="RU366036"/>
    </source>
</evidence>
<evidence type="ECO:0000313" key="7">
    <source>
        <dbReference type="EMBL" id="VDP05002.1"/>
    </source>
</evidence>
<dbReference type="PANTHER" id="PTHR13381">
    <property type="entry name" value="RNA POLYMERASE II HOLOENZYME COMPONENT SRB7"/>
    <property type="match status" value="1"/>
</dbReference>
<name>A0A183ILY4_9BILA</name>
<dbReference type="Gene3D" id="6.10.280.10">
    <property type="entry name" value="Mediator complex, subunit Med21"/>
    <property type="match status" value="1"/>
</dbReference>
<evidence type="ECO:0000256" key="4">
    <source>
        <dbReference type="ARBA" id="ARBA00023163"/>
    </source>
</evidence>
<keyword evidence="3 6" id="KW-0010">Activator</keyword>
<organism evidence="9">
    <name type="scientific">Soboliphyme baturini</name>
    <dbReference type="NCBI Taxonomy" id="241478"/>
    <lineage>
        <taxon>Eukaryota</taxon>
        <taxon>Metazoa</taxon>
        <taxon>Ecdysozoa</taxon>
        <taxon>Nematoda</taxon>
        <taxon>Enoplea</taxon>
        <taxon>Dorylaimia</taxon>
        <taxon>Dioctophymatida</taxon>
        <taxon>Dioctophymatoidea</taxon>
        <taxon>Soboliphymatidae</taxon>
        <taxon>Soboliphyme</taxon>
    </lineage>
</organism>
<keyword evidence="8" id="KW-1185">Reference proteome</keyword>
<dbReference type="SUPFAM" id="SSF140718">
    <property type="entry name" value="Mediator hinge subcomplex-like"/>
    <property type="match status" value="1"/>
</dbReference>
<evidence type="ECO:0000256" key="3">
    <source>
        <dbReference type="ARBA" id="ARBA00023159"/>
    </source>
</evidence>
<keyword evidence="5 6" id="KW-0539">Nucleus</keyword>